<dbReference type="GeneID" id="61357009"/>
<sequence length="53" mass="6048">MKLQIKKSALKRLTETQQLAQQQTPNIAGGAPYTYRCRPAESETGNQFWQCMC</sequence>
<organism evidence="1 2">
    <name type="scientific">Pseudoalteromonas rubra</name>
    <dbReference type="NCBI Taxonomy" id="43658"/>
    <lineage>
        <taxon>Bacteria</taxon>
        <taxon>Pseudomonadati</taxon>
        <taxon>Pseudomonadota</taxon>
        <taxon>Gammaproteobacteria</taxon>
        <taxon>Alteromonadales</taxon>
        <taxon>Pseudoalteromonadaceae</taxon>
        <taxon>Pseudoalteromonas</taxon>
    </lineage>
</organism>
<proteinExistence type="predicted"/>
<accession>A0A8T0CBG5</accession>
<name>A0A8T0CBG5_9GAMM</name>
<evidence type="ECO:0000313" key="1">
    <source>
        <dbReference type="EMBL" id="KAF7787698.1"/>
    </source>
</evidence>
<dbReference type="RefSeq" id="WP_164487840.1">
    <property type="nucleotide sequence ID" value="NZ_AHCD03000028.1"/>
</dbReference>
<reference evidence="1 2" key="1">
    <citation type="journal article" date="2012" name="J. Bacteriol.">
        <title>Genome sequence of the cycloprodigiosin-producing bacterial strain Pseudoalteromonas rubra ATCC 29570(T).</title>
        <authorList>
            <person name="Xie B.B."/>
            <person name="Shu Y.L."/>
            <person name="Qin Q.L."/>
            <person name="Rong J.C."/>
            <person name="Zhang X.Y."/>
            <person name="Chen X.L."/>
            <person name="Zhou B.C."/>
            <person name="Zhang Y.Z."/>
        </authorList>
    </citation>
    <scope>NUCLEOTIDE SEQUENCE [LARGE SCALE GENOMIC DNA]</scope>
    <source>
        <strain evidence="1 2">DSM 6842</strain>
    </source>
</reference>
<comment type="caution">
    <text evidence="1">The sequence shown here is derived from an EMBL/GenBank/DDBJ whole genome shotgun (WGS) entry which is preliminary data.</text>
</comment>
<dbReference type="EMBL" id="AHCD03000028">
    <property type="protein sequence ID" value="KAF7787698.1"/>
    <property type="molecule type" value="Genomic_DNA"/>
</dbReference>
<dbReference type="Proteomes" id="UP000016480">
    <property type="component" value="Unassembled WGS sequence"/>
</dbReference>
<protein>
    <submittedName>
        <fullName evidence="1">Uncharacterized protein</fullName>
    </submittedName>
</protein>
<dbReference type="AlphaFoldDB" id="A0A8T0CBG5"/>
<evidence type="ECO:0000313" key="2">
    <source>
        <dbReference type="Proteomes" id="UP000016480"/>
    </source>
</evidence>
<gene>
    <name evidence="1" type="ORF">PRUB_a5192</name>
</gene>